<feature type="domain" description="Protein kinase" evidence="6">
    <location>
        <begin position="1"/>
        <end position="251"/>
    </location>
</feature>
<dbReference type="PROSITE" id="PS00108">
    <property type="entry name" value="PROTEIN_KINASE_ST"/>
    <property type="match status" value="1"/>
</dbReference>
<evidence type="ECO:0000256" key="1">
    <source>
        <dbReference type="ARBA" id="ARBA00004167"/>
    </source>
</evidence>
<dbReference type="GO" id="GO:0004674">
    <property type="term" value="F:protein serine/threonine kinase activity"/>
    <property type="evidence" value="ECO:0007669"/>
    <property type="project" value="UniProtKB-KW"/>
</dbReference>
<dbReference type="PROSITE" id="PS50011">
    <property type="entry name" value="PROTEIN_KINASE_DOM"/>
    <property type="match status" value="1"/>
</dbReference>
<dbReference type="OrthoDB" id="2013020at2759"/>
<evidence type="ECO:0000313" key="8">
    <source>
        <dbReference type="Proteomes" id="UP000655225"/>
    </source>
</evidence>
<evidence type="ECO:0000256" key="3">
    <source>
        <dbReference type="ARBA" id="ARBA00022553"/>
    </source>
</evidence>
<dbReference type="InterPro" id="IPR011009">
    <property type="entry name" value="Kinase-like_dom_sf"/>
</dbReference>
<dbReference type="EMBL" id="JABCRI010000013">
    <property type="protein sequence ID" value="KAF8395020.1"/>
    <property type="molecule type" value="Genomic_DNA"/>
</dbReference>
<organism evidence="7 8">
    <name type="scientific">Tetracentron sinense</name>
    <name type="common">Spur-leaf</name>
    <dbReference type="NCBI Taxonomy" id="13715"/>
    <lineage>
        <taxon>Eukaryota</taxon>
        <taxon>Viridiplantae</taxon>
        <taxon>Streptophyta</taxon>
        <taxon>Embryophyta</taxon>
        <taxon>Tracheophyta</taxon>
        <taxon>Spermatophyta</taxon>
        <taxon>Magnoliopsida</taxon>
        <taxon>Trochodendrales</taxon>
        <taxon>Trochodendraceae</taxon>
        <taxon>Tetracentron</taxon>
    </lineage>
</organism>
<dbReference type="OMA" id="ICQTETE"/>
<dbReference type="PANTHER" id="PTHR45631">
    <property type="entry name" value="OS07G0107800 PROTEIN-RELATED"/>
    <property type="match status" value="1"/>
</dbReference>
<comment type="caution">
    <text evidence="7">The sequence shown here is derived from an EMBL/GenBank/DDBJ whole genome shotgun (WGS) entry which is preliminary data.</text>
</comment>
<dbReference type="FunFam" id="1.10.510.10:FF:000146">
    <property type="entry name" value="LRR receptor-like serine/threonine-protein kinase IOS1"/>
    <property type="match status" value="1"/>
</dbReference>
<evidence type="ECO:0000256" key="5">
    <source>
        <dbReference type="ARBA" id="ARBA00023170"/>
    </source>
</evidence>
<proteinExistence type="predicted"/>
<dbReference type="InterPro" id="IPR001245">
    <property type="entry name" value="Ser-Thr/Tyr_kinase_cat_dom"/>
</dbReference>
<evidence type="ECO:0000259" key="6">
    <source>
        <dbReference type="PROSITE" id="PS50011"/>
    </source>
</evidence>
<keyword evidence="4" id="KW-0808">Transferase</keyword>
<keyword evidence="5" id="KW-0675">Receptor</keyword>
<keyword evidence="4" id="KW-0418">Kinase</keyword>
<keyword evidence="3" id="KW-0597">Phosphoprotein</keyword>
<accession>A0A834YWK4</accession>
<sequence length="301" mass="34056">MALVTIGMRREKRETTVEKGELKREVALLSRIHHRNLVQFIGYCQDEGKHIIVYEFMHNGRPLTRERSVSWINRLEIAEDAAKGIEYLHTGCVPKIIHRDLKSRNILLDKHMRAKVSDFGLSKIAADGATHVSSMVKGTIGYLDPEYYISEQLTEKSDVYGFGVILLELLSGQEAISNETFDGDCHYIVQWAKLHIESGDIQGIIDPLLRTEFDIQSVWKIAEKALMCVLPRRSMRPSMSEVLKEIQDAILIERRAEAAREVSSDDISGSHILSSIKMRSLDLGGTEPYGSFDSIMQPTAR</sequence>
<protein>
    <recommendedName>
        <fullName evidence="6">Protein kinase domain-containing protein</fullName>
    </recommendedName>
</protein>
<dbReference type="GO" id="GO:0016020">
    <property type="term" value="C:membrane"/>
    <property type="evidence" value="ECO:0007669"/>
    <property type="project" value="UniProtKB-SubCell"/>
</dbReference>
<dbReference type="SUPFAM" id="SSF56112">
    <property type="entry name" value="Protein kinase-like (PK-like)"/>
    <property type="match status" value="1"/>
</dbReference>
<name>A0A834YWK4_TETSI</name>
<dbReference type="InterPro" id="IPR000719">
    <property type="entry name" value="Prot_kinase_dom"/>
</dbReference>
<dbReference type="AlphaFoldDB" id="A0A834YWK4"/>
<dbReference type="PANTHER" id="PTHR45631:SF68">
    <property type="entry name" value="REPEAT FAMILY PROTEIN, PUTATIVE, EXPRESSED-RELATED"/>
    <property type="match status" value="1"/>
</dbReference>
<dbReference type="Pfam" id="PF07714">
    <property type="entry name" value="PK_Tyr_Ser-Thr"/>
    <property type="match status" value="1"/>
</dbReference>
<dbReference type="Gene3D" id="1.10.510.10">
    <property type="entry name" value="Transferase(Phosphotransferase) domain 1"/>
    <property type="match status" value="1"/>
</dbReference>
<dbReference type="SMART" id="SM00220">
    <property type="entry name" value="S_TKc"/>
    <property type="match status" value="1"/>
</dbReference>
<comment type="subcellular location">
    <subcellularLocation>
        <location evidence="1">Membrane</location>
        <topology evidence="1">Single-pass membrane protein</topology>
    </subcellularLocation>
</comment>
<keyword evidence="2" id="KW-0723">Serine/threonine-protein kinase</keyword>
<evidence type="ECO:0000256" key="4">
    <source>
        <dbReference type="ARBA" id="ARBA00022777"/>
    </source>
</evidence>
<gene>
    <name evidence="7" type="ORF">HHK36_018959</name>
</gene>
<evidence type="ECO:0000256" key="2">
    <source>
        <dbReference type="ARBA" id="ARBA00022527"/>
    </source>
</evidence>
<evidence type="ECO:0000313" key="7">
    <source>
        <dbReference type="EMBL" id="KAF8395020.1"/>
    </source>
</evidence>
<reference evidence="7 8" key="1">
    <citation type="submission" date="2020-04" db="EMBL/GenBank/DDBJ databases">
        <title>Plant Genome Project.</title>
        <authorList>
            <person name="Zhang R.-G."/>
        </authorList>
    </citation>
    <scope>NUCLEOTIDE SEQUENCE [LARGE SCALE GENOMIC DNA]</scope>
    <source>
        <strain evidence="7">YNK0</strain>
        <tissue evidence="7">Leaf</tissue>
    </source>
</reference>
<dbReference type="GO" id="GO:0005524">
    <property type="term" value="F:ATP binding"/>
    <property type="evidence" value="ECO:0007669"/>
    <property type="project" value="InterPro"/>
</dbReference>
<dbReference type="Gene3D" id="3.30.200.20">
    <property type="entry name" value="Phosphorylase Kinase, domain 1"/>
    <property type="match status" value="1"/>
</dbReference>
<keyword evidence="8" id="KW-1185">Reference proteome</keyword>
<dbReference type="Proteomes" id="UP000655225">
    <property type="component" value="Unassembled WGS sequence"/>
</dbReference>
<dbReference type="InterPro" id="IPR008271">
    <property type="entry name" value="Ser/Thr_kinase_AS"/>
</dbReference>